<dbReference type="EMBL" id="JBFQGM010000001">
    <property type="protein sequence ID" value="MFL9459580.1"/>
    <property type="molecule type" value="Genomic_DNA"/>
</dbReference>
<keyword evidence="7" id="KW-1185">Reference proteome</keyword>
<proteinExistence type="inferred from homology"/>
<evidence type="ECO:0000256" key="1">
    <source>
        <dbReference type="ARBA" id="ARBA00005857"/>
    </source>
</evidence>
<keyword evidence="3" id="KW-0677">Repeat</keyword>
<evidence type="ECO:0000256" key="3">
    <source>
        <dbReference type="ARBA" id="ARBA00022737"/>
    </source>
</evidence>
<evidence type="ECO:0000256" key="5">
    <source>
        <dbReference type="SAM" id="MobiDB-lite"/>
    </source>
</evidence>
<sequence length="443" mass="50218">MLKDARGLEVTTDSQETIAAINRFIEQALGYGKDAEACLLEGIAADPTCATIHAYAAAHYLSQENAVATQQAIAHLQVAQQHVAKLTKREQLYVQAIAAWGSGAIDRAIALHEEITQEFPRDLISVQQGQYHYFYLGDKERLLKIAQKVLTANRDNHYLYGMVAFGLEQCHRLAEAEALGRLATTINRHDPWAHHAIAHVMETQGRVSQGIAWMEKHADTWENCNSMLYTHNWWHIALYYLERGDIEKVFSLYDTRVWGGAQKSSPKDQVGAIAILLRLELRGVDVGERWQELSFYLYPRIYEHALPFQDLHYIYALAKAGRREWLTQMLESMERYAKTVNPYLRQNWFEIAIPAAKGLVAHAIGHWSTAIAQLKPVVPQLYKLGGSHAQRVLFEQVYRNSLLREEKFSTSTLYSSNSTTAKRRTPTSSITDCSSVSGWSKAN</sequence>
<dbReference type="RefSeq" id="WP_050046545.1">
    <property type="nucleotide sequence ID" value="NZ_JBFQGM010000001.1"/>
</dbReference>
<dbReference type="InterPro" id="IPR033891">
    <property type="entry name" value="TTC38"/>
</dbReference>
<dbReference type="SUPFAM" id="SSF48452">
    <property type="entry name" value="TPR-like"/>
    <property type="match status" value="1"/>
</dbReference>
<feature type="compositionally biased region" description="Polar residues" evidence="5">
    <location>
        <begin position="426"/>
        <end position="443"/>
    </location>
</feature>
<comment type="caution">
    <text evidence="6">The sequence shown here is derived from an EMBL/GenBank/DDBJ whole genome shotgun (WGS) entry which is preliminary data.</text>
</comment>
<organism evidence="6 7">
    <name type="scientific">Scytonema tolypothrichoides VB-61278_2</name>
    <dbReference type="NCBI Taxonomy" id="3232314"/>
    <lineage>
        <taxon>Bacteria</taxon>
        <taxon>Bacillati</taxon>
        <taxon>Cyanobacteriota</taxon>
        <taxon>Cyanophyceae</taxon>
        <taxon>Nostocales</taxon>
        <taxon>Scytonemataceae</taxon>
        <taxon>Scytonema</taxon>
    </lineage>
</organism>
<evidence type="ECO:0000313" key="6">
    <source>
        <dbReference type="EMBL" id="MFL9459580.1"/>
    </source>
</evidence>
<gene>
    <name evidence="6" type="ORF">AB0759_02835</name>
</gene>
<name>A0ABW8WF25_9CYAN</name>
<feature type="region of interest" description="Disordered" evidence="5">
    <location>
        <begin position="414"/>
        <end position="443"/>
    </location>
</feature>
<accession>A0ABW8WF25</accession>
<dbReference type="PANTHER" id="PTHR16263:SF4">
    <property type="entry name" value="TETRATRICOPEPTIDE REPEAT PROTEIN 38"/>
    <property type="match status" value="1"/>
</dbReference>
<keyword evidence="4" id="KW-0802">TPR repeat</keyword>
<dbReference type="InterPro" id="IPR011990">
    <property type="entry name" value="TPR-like_helical_dom_sf"/>
</dbReference>
<dbReference type="Gene3D" id="1.25.40.10">
    <property type="entry name" value="Tetratricopeptide repeat domain"/>
    <property type="match status" value="1"/>
</dbReference>
<dbReference type="CDD" id="cd05804">
    <property type="entry name" value="StaR_like"/>
    <property type="match status" value="1"/>
</dbReference>
<evidence type="ECO:0000256" key="2">
    <source>
        <dbReference type="ARBA" id="ARBA00019992"/>
    </source>
</evidence>
<evidence type="ECO:0000313" key="7">
    <source>
        <dbReference type="Proteomes" id="UP001628874"/>
    </source>
</evidence>
<protein>
    <recommendedName>
        <fullName evidence="2">Tetratricopeptide repeat protein 38</fullName>
    </recommendedName>
</protein>
<dbReference type="Proteomes" id="UP001628874">
    <property type="component" value="Unassembled WGS sequence"/>
</dbReference>
<evidence type="ECO:0000256" key="4">
    <source>
        <dbReference type="ARBA" id="ARBA00022803"/>
    </source>
</evidence>
<reference evidence="6 7" key="1">
    <citation type="submission" date="2024-07" db="EMBL/GenBank/DDBJ databases">
        <authorList>
            <person name="Tripathy S."/>
        </authorList>
    </citation>
    <scope>NUCLEOTIDE SEQUENCE [LARGE SCALE GENOMIC DNA]</scope>
    <source>
        <strain evidence="6 7">VB-61278_2</strain>
    </source>
</reference>
<dbReference type="PANTHER" id="PTHR16263">
    <property type="entry name" value="TETRATRICOPEPTIDE REPEAT PROTEIN 38"/>
    <property type="match status" value="1"/>
</dbReference>
<comment type="similarity">
    <text evidence="1">Belongs to the TTC38 family.</text>
</comment>